<dbReference type="OrthoDB" id="9785164at2"/>
<sequence>MKESKKKIIQTAIDLFNQHGVGNVRVHDIAAAAHISPGNLTYHFSTKKALMEAVYDYMKQCLEGMTLENSHLEVAFDALSITRDYLRFQIQFRFFYRDTLEIMKLFPDIRQAYKKRIQNVISFNRNVIDLAVEQGYMRTESHQGQYDILARNAWAVLNSWLIESEIMNTDVQEGIRASLELHYPHFTPKGQTFYYKMIDLLPGLVAAESDIKSSFEDDE</sequence>
<evidence type="ECO:0000256" key="1">
    <source>
        <dbReference type="ARBA" id="ARBA00023125"/>
    </source>
</evidence>
<evidence type="ECO:0000256" key="2">
    <source>
        <dbReference type="PROSITE-ProRule" id="PRU00335"/>
    </source>
</evidence>
<dbReference type="PANTHER" id="PTHR43479">
    <property type="entry name" value="ACREF/ENVCD OPERON REPRESSOR-RELATED"/>
    <property type="match status" value="1"/>
</dbReference>
<keyword evidence="5" id="KW-1185">Reference proteome</keyword>
<dbReference type="InterPro" id="IPR025722">
    <property type="entry name" value="TetR"/>
</dbReference>
<organism evidence="4 5">
    <name type="scientific">Microscilla marina ATCC 23134</name>
    <dbReference type="NCBI Taxonomy" id="313606"/>
    <lineage>
        <taxon>Bacteria</taxon>
        <taxon>Pseudomonadati</taxon>
        <taxon>Bacteroidota</taxon>
        <taxon>Cytophagia</taxon>
        <taxon>Cytophagales</taxon>
        <taxon>Microscillaceae</taxon>
        <taxon>Microscilla</taxon>
    </lineage>
</organism>
<protein>
    <submittedName>
        <fullName evidence="4">Transcriptional regulator, TetR family, putative</fullName>
    </submittedName>
</protein>
<dbReference type="Gene3D" id="1.10.357.10">
    <property type="entry name" value="Tetracycline Repressor, domain 2"/>
    <property type="match status" value="1"/>
</dbReference>
<dbReference type="InterPro" id="IPR050624">
    <property type="entry name" value="HTH-type_Tx_Regulator"/>
</dbReference>
<feature type="domain" description="HTH tetR-type" evidence="3">
    <location>
        <begin position="2"/>
        <end position="62"/>
    </location>
</feature>
<dbReference type="InterPro" id="IPR001647">
    <property type="entry name" value="HTH_TetR"/>
</dbReference>
<dbReference type="AlphaFoldDB" id="A1ZZS1"/>
<dbReference type="Proteomes" id="UP000004095">
    <property type="component" value="Unassembled WGS sequence"/>
</dbReference>
<dbReference type="SUPFAM" id="SSF46689">
    <property type="entry name" value="Homeodomain-like"/>
    <property type="match status" value="1"/>
</dbReference>
<name>A1ZZS1_MICM2</name>
<reference evidence="4 5" key="1">
    <citation type="submission" date="2007-01" db="EMBL/GenBank/DDBJ databases">
        <authorList>
            <person name="Haygood M."/>
            <person name="Podell S."/>
            <person name="Anderson C."/>
            <person name="Hopkinson B."/>
            <person name="Roe K."/>
            <person name="Barbeau K."/>
            <person name="Gaasterland T."/>
            <person name="Ferriera S."/>
            <person name="Johnson J."/>
            <person name="Kravitz S."/>
            <person name="Beeson K."/>
            <person name="Sutton G."/>
            <person name="Rogers Y.-H."/>
            <person name="Friedman R."/>
            <person name="Frazier M."/>
            <person name="Venter J.C."/>
        </authorList>
    </citation>
    <scope>NUCLEOTIDE SEQUENCE [LARGE SCALE GENOMIC DNA]</scope>
    <source>
        <strain evidence="4 5">ATCC 23134</strain>
    </source>
</reference>
<dbReference type="EMBL" id="AAWS01000081">
    <property type="protein sequence ID" value="EAY24129.1"/>
    <property type="molecule type" value="Genomic_DNA"/>
</dbReference>
<dbReference type="PANTHER" id="PTHR43479:SF11">
    <property type="entry name" value="ACREF_ENVCD OPERON REPRESSOR-RELATED"/>
    <property type="match status" value="1"/>
</dbReference>
<dbReference type="Pfam" id="PF00440">
    <property type="entry name" value="TetR_N"/>
    <property type="match status" value="1"/>
</dbReference>
<comment type="caution">
    <text evidence="4">The sequence shown here is derived from an EMBL/GenBank/DDBJ whole genome shotgun (WGS) entry which is preliminary data.</text>
</comment>
<dbReference type="Pfam" id="PF13972">
    <property type="entry name" value="TetR"/>
    <property type="match status" value="1"/>
</dbReference>
<evidence type="ECO:0000259" key="3">
    <source>
        <dbReference type="PROSITE" id="PS50977"/>
    </source>
</evidence>
<gene>
    <name evidence="4" type="ORF">M23134_06046</name>
</gene>
<dbReference type="eggNOG" id="COG1309">
    <property type="taxonomic scope" value="Bacteria"/>
</dbReference>
<dbReference type="PROSITE" id="PS50977">
    <property type="entry name" value="HTH_TETR_2"/>
    <property type="match status" value="1"/>
</dbReference>
<dbReference type="GO" id="GO:0003677">
    <property type="term" value="F:DNA binding"/>
    <property type="evidence" value="ECO:0007669"/>
    <property type="project" value="UniProtKB-UniRule"/>
</dbReference>
<dbReference type="PRINTS" id="PR00455">
    <property type="entry name" value="HTHTETR"/>
</dbReference>
<keyword evidence="1 2" id="KW-0238">DNA-binding</keyword>
<feature type="DNA-binding region" description="H-T-H motif" evidence="2">
    <location>
        <begin position="25"/>
        <end position="44"/>
    </location>
</feature>
<proteinExistence type="predicted"/>
<dbReference type="InterPro" id="IPR009057">
    <property type="entry name" value="Homeodomain-like_sf"/>
</dbReference>
<evidence type="ECO:0000313" key="5">
    <source>
        <dbReference type="Proteomes" id="UP000004095"/>
    </source>
</evidence>
<dbReference type="RefSeq" id="WP_002705474.1">
    <property type="nucleotide sequence ID" value="NZ_AAWS01000081.1"/>
</dbReference>
<evidence type="ECO:0000313" key="4">
    <source>
        <dbReference type="EMBL" id="EAY24129.1"/>
    </source>
</evidence>
<accession>A1ZZS1</accession>